<evidence type="ECO:0000313" key="2">
    <source>
        <dbReference type="Proteomes" id="UP000233551"/>
    </source>
</evidence>
<keyword evidence="2" id="KW-1185">Reference proteome</keyword>
<sequence length="98" mass="11351">MHEEKSRGSGRGSRKTRVGYYGWVTRVKVQPWQSRENGSARLLRSRHGASRVGWLSEYMVVFRRFWPVLALARDGRVSGNGLGFERILEGDWLEREGE</sequence>
<reference evidence="1 2" key="1">
    <citation type="submission" date="2017-11" db="EMBL/GenBank/DDBJ databases">
        <title>De-novo sequencing of pomegranate (Punica granatum L.) genome.</title>
        <authorList>
            <person name="Akparov Z."/>
            <person name="Amiraslanov A."/>
            <person name="Hajiyeva S."/>
            <person name="Abbasov M."/>
            <person name="Kaur K."/>
            <person name="Hamwieh A."/>
            <person name="Solovyev V."/>
            <person name="Salamov A."/>
            <person name="Braich B."/>
            <person name="Kosarev P."/>
            <person name="Mahmoud A."/>
            <person name="Hajiyev E."/>
            <person name="Babayeva S."/>
            <person name="Izzatullayeva V."/>
            <person name="Mammadov A."/>
            <person name="Mammadov A."/>
            <person name="Sharifova S."/>
            <person name="Ojaghi J."/>
            <person name="Eynullazada K."/>
            <person name="Bayramov B."/>
            <person name="Abdulazimova A."/>
            <person name="Shahmuradov I."/>
        </authorList>
    </citation>
    <scope>NUCLEOTIDE SEQUENCE [LARGE SCALE GENOMIC DNA]</scope>
    <source>
        <strain evidence="2">cv. AG2017</strain>
        <tissue evidence="1">Leaf</tissue>
    </source>
</reference>
<name>A0A2I0JEG3_PUNGR</name>
<accession>A0A2I0JEG3</accession>
<gene>
    <name evidence="1" type="ORF">CRG98_025550</name>
</gene>
<evidence type="ECO:0000313" key="1">
    <source>
        <dbReference type="EMBL" id="PKI54056.1"/>
    </source>
</evidence>
<dbReference type="AlphaFoldDB" id="A0A2I0JEG3"/>
<proteinExistence type="predicted"/>
<dbReference type="EMBL" id="PGOL01001813">
    <property type="protein sequence ID" value="PKI54056.1"/>
    <property type="molecule type" value="Genomic_DNA"/>
</dbReference>
<dbReference type="Proteomes" id="UP000233551">
    <property type="component" value="Unassembled WGS sequence"/>
</dbReference>
<organism evidence="1 2">
    <name type="scientific">Punica granatum</name>
    <name type="common">Pomegranate</name>
    <dbReference type="NCBI Taxonomy" id="22663"/>
    <lineage>
        <taxon>Eukaryota</taxon>
        <taxon>Viridiplantae</taxon>
        <taxon>Streptophyta</taxon>
        <taxon>Embryophyta</taxon>
        <taxon>Tracheophyta</taxon>
        <taxon>Spermatophyta</taxon>
        <taxon>Magnoliopsida</taxon>
        <taxon>eudicotyledons</taxon>
        <taxon>Gunneridae</taxon>
        <taxon>Pentapetalae</taxon>
        <taxon>rosids</taxon>
        <taxon>malvids</taxon>
        <taxon>Myrtales</taxon>
        <taxon>Lythraceae</taxon>
        <taxon>Punica</taxon>
    </lineage>
</organism>
<comment type="caution">
    <text evidence="1">The sequence shown here is derived from an EMBL/GenBank/DDBJ whole genome shotgun (WGS) entry which is preliminary data.</text>
</comment>
<protein>
    <submittedName>
        <fullName evidence="1">Uncharacterized protein</fullName>
    </submittedName>
</protein>